<gene>
    <name evidence="1" type="ORF">GPU96_08g15380</name>
    <name evidence="2" type="ORF">PFJ87_08g01040</name>
</gene>
<proteinExistence type="predicted"/>
<accession>A0A9Q9C412</accession>
<sequence length="308" mass="35261">MTALREFCYFSRELRAPMFPINFAEVRLVKPDDFVLDRTICTEEATKPKILREYTKEEKACILKKRILAIAGRKGGWPQKKTSKKESESMWDVDLSKADQGHFDQRGNFVLGMPQNPSFSWLVKKEETIRGPFTGREMKEKMSTEELKGTKIRRDIDKGFVSYDDILADLGDFLSSEKLDEYFEKNAAIKKPLEKSQEFFEDLSSLSLKRHPKKDLDRSKILEGCAKSKNYLHSRNPSVSLNFIEKRISGKSFSDAVKIISSVAGFSKAECEEFLNLLLDESKLSILSDICPDGFVKVTSVTRKGPRR</sequence>
<protein>
    <submittedName>
        <fullName evidence="1">Uncharacterized protein</fullName>
    </submittedName>
</protein>
<dbReference type="AlphaFoldDB" id="A0A9Q9C412"/>
<reference evidence="1" key="1">
    <citation type="submission" date="2021-05" db="EMBL/GenBank/DDBJ databases">
        <title>Encephalitozoon hellem ATCC 50604 Complete Genome.</title>
        <authorList>
            <person name="Mascarenhas dos Santos A.C."/>
            <person name="Julian A.T."/>
            <person name="Pombert J.-F."/>
        </authorList>
    </citation>
    <scope>NUCLEOTIDE SEQUENCE</scope>
    <source>
        <strain evidence="1">ATCC 50604</strain>
    </source>
</reference>
<dbReference type="OrthoDB" id="2186465at2759"/>
<dbReference type="Proteomes" id="UP001217963">
    <property type="component" value="Chromosome VIII"/>
</dbReference>
<evidence type="ECO:0000313" key="2">
    <source>
        <dbReference type="EMBL" id="WEL39244.1"/>
    </source>
</evidence>
<dbReference type="EMBL" id="CP119069">
    <property type="protein sequence ID" value="WEL39244.1"/>
    <property type="molecule type" value="Genomic_DNA"/>
</dbReference>
<evidence type="ECO:0000313" key="4">
    <source>
        <dbReference type="Proteomes" id="UP001217963"/>
    </source>
</evidence>
<reference evidence="2 4" key="2">
    <citation type="submission" date="2023-02" db="EMBL/GenBank/DDBJ databases">
        <title>Encephalitozoon hellem ATCC 50451 complete genome.</title>
        <authorList>
            <person name="Mascarenhas dos Santos A.C."/>
            <person name="Julian A.T."/>
            <person name="Pombert J.-F."/>
        </authorList>
    </citation>
    <scope>NUCLEOTIDE SEQUENCE [LARGE SCALE GENOMIC DNA]</scope>
    <source>
        <strain evidence="2 4">ATCC 50451</strain>
    </source>
</reference>
<dbReference type="Proteomes" id="UP001059546">
    <property type="component" value="Chromosome VIII"/>
</dbReference>
<dbReference type="EMBL" id="CP075154">
    <property type="protein sequence ID" value="UTX43766.1"/>
    <property type="molecule type" value="Genomic_DNA"/>
</dbReference>
<evidence type="ECO:0000313" key="1">
    <source>
        <dbReference type="EMBL" id="UTX43766.1"/>
    </source>
</evidence>
<keyword evidence="4" id="KW-1185">Reference proteome</keyword>
<name>A0A9Q9C412_ENCHE</name>
<organism evidence="1 3">
    <name type="scientific">Encephalitozoon hellem</name>
    <name type="common">Microsporidian parasite</name>
    <dbReference type="NCBI Taxonomy" id="27973"/>
    <lineage>
        <taxon>Eukaryota</taxon>
        <taxon>Fungi</taxon>
        <taxon>Fungi incertae sedis</taxon>
        <taxon>Microsporidia</taxon>
        <taxon>Unikaryonidae</taxon>
        <taxon>Encephalitozoon</taxon>
    </lineage>
</organism>
<evidence type="ECO:0000313" key="3">
    <source>
        <dbReference type="Proteomes" id="UP001059546"/>
    </source>
</evidence>